<comment type="caution">
    <text evidence="2">The sequence shown here is derived from an EMBL/GenBank/DDBJ whole genome shotgun (WGS) entry which is preliminary data.</text>
</comment>
<reference evidence="2" key="1">
    <citation type="journal article" date="2020" name="mSystems">
        <title>Genome- and Community-Level Interaction Insights into Carbon Utilization and Element Cycling Functions of Hydrothermarchaeota in Hydrothermal Sediment.</title>
        <authorList>
            <person name="Zhou Z."/>
            <person name="Liu Y."/>
            <person name="Xu W."/>
            <person name="Pan J."/>
            <person name="Luo Z.H."/>
            <person name="Li M."/>
        </authorList>
    </citation>
    <scope>NUCLEOTIDE SEQUENCE [LARGE SCALE GENOMIC DNA]</scope>
    <source>
        <strain evidence="2">SpSt-594</strain>
    </source>
</reference>
<dbReference type="Gene3D" id="3.40.30.10">
    <property type="entry name" value="Glutaredoxin"/>
    <property type="match status" value="1"/>
</dbReference>
<dbReference type="EMBL" id="DSZH01000080">
    <property type="protein sequence ID" value="HGU47278.1"/>
    <property type="molecule type" value="Genomic_DNA"/>
</dbReference>
<evidence type="ECO:0000259" key="1">
    <source>
        <dbReference type="Pfam" id="PF00462"/>
    </source>
</evidence>
<dbReference type="InterPro" id="IPR002109">
    <property type="entry name" value="Glutaredoxin"/>
</dbReference>
<accession>A0A7C4S184</accession>
<dbReference type="InterPro" id="IPR011767">
    <property type="entry name" value="GLR_AS"/>
</dbReference>
<dbReference type="AlphaFoldDB" id="A0A7C4S184"/>
<proteinExistence type="predicted"/>
<dbReference type="PROSITE" id="PS51354">
    <property type="entry name" value="GLUTAREDOXIN_2"/>
    <property type="match status" value="1"/>
</dbReference>
<sequence length="87" mass="10232">MADKNKKKVILYALSTCVWCRKTKNLLSQLKIDYQCFDVDLLKSEEKEKVISEMKKYNPQLSFPTLVIDEDLVIIGYDEEKIKKELT</sequence>
<feature type="domain" description="Glutaredoxin" evidence="1">
    <location>
        <begin position="9"/>
        <end position="73"/>
    </location>
</feature>
<dbReference type="PROSITE" id="PS00195">
    <property type="entry name" value="GLUTAREDOXIN_1"/>
    <property type="match status" value="1"/>
</dbReference>
<name>A0A7C4S184_UNCW3</name>
<dbReference type="Pfam" id="PF00462">
    <property type="entry name" value="Glutaredoxin"/>
    <property type="match status" value="1"/>
</dbReference>
<dbReference type="InterPro" id="IPR036249">
    <property type="entry name" value="Thioredoxin-like_sf"/>
</dbReference>
<dbReference type="CDD" id="cd02976">
    <property type="entry name" value="NrdH"/>
    <property type="match status" value="1"/>
</dbReference>
<gene>
    <name evidence="2" type="ORF">ENT60_01785</name>
</gene>
<dbReference type="SUPFAM" id="SSF52833">
    <property type="entry name" value="Thioredoxin-like"/>
    <property type="match status" value="1"/>
</dbReference>
<protein>
    <submittedName>
        <fullName evidence="2">Glutaredoxin family protein</fullName>
    </submittedName>
</protein>
<organism evidence="2">
    <name type="scientific">candidate division WOR-3 bacterium</name>
    <dbReference type="NCBI Taxonomy" id="2052148"/>
    <lineage>
        <taxon>Bacteria</taxon>
        <taxon>Bacteria division WOR-3</taxon>
    </lineage>
</organism>
<evidence type="ECO:0000313" key="2">
    <source>
        <dbReference type="EMBL" id="HGU47278.1"/>
    </source>
</evidence>